<evidence type="ECO:0000313" key="2">
    <source>
        <dbReference type="EMBL" id="KJA16169.1"/>
    </source>
</evidence>
<name>A0A0D2NAL2_HYPSF</name>
<evidence type="ECO:0008006" key="4">
    <source>
        <dbReference type="Google" id="ProtNLM"/>
    </source>
</evidence>
<gene>
    <name evidence="2" type="ORF">HYPSUDRAFT_300971</name>
</gene>
<sequence length="211" mass="23230">MSELDSTTAPVAAVAAPIPSDVEVIDLTGLTDSSESDDERDIDEDEEGSGSDDGSEGSEIEITLNADTRAQLQTAIATVSETRLRHLLRCLVETEVHVEALLTRELITLQRGTQAVVPRWEACLNCDQEFDINTFREETECVFHPGELLPSDTALLEWDTSAYGPMDTLSNRKEYPDSFAWTCCDNDGNTTGCVKAAHQPAVPRKRKRVDE</sequence>
<dbReference type="OrthoDB" id="5422613at2759"/>
<dbReference type="AlphaFoldDB" id="A0A0D2NAL2"/>
<evidence type="ECO:0000256" key="1">
    <source>
        <dbReference type="SAM" id="MobiDB-lite"/>
    </source>
</evidence>
<organism evidence="2 3">
    <name type="scientific">Hypholoma sublateritium (strain FD-334 SS-4)</name>
    <dbReference type="NCBI Taxonomy" id="945553"/>
    <lineage>
        <taxon>Eukaryota</taxon>
        <taxon>Fungi</taxon>
        <taxon>Dikarya</taxon>
        <taxon>Basidiomycota</taxon>
        <taxon>Agaricomycotina</taxon>
        <taxon>Agaricomycetes</taxon>
        <taxon>Agaricomycetidae</taxon>
        <taxon>Agaricales</taxon>
        <taxon>Agaricineae</taxon>
        <taxon>Strophariaceae</taxon>
        <taxon>Hypholoma</taxon>
    </lineage>
</organism>
<dbReference type="Proteomes" id="UP000054270">
    <property type="component" value="Unassembled WGS sequence"/>
</dbReference>
<dbReference type="EMBL" id="KN817626">
    <property type="protein sequence ID" value="KJA16169.1"/>
    <property type="molecule type" value="Genomic_DNA"/>
</dbReference>
<proteinExistence type="predicted"/>
<protein>
    <recommendedName>
        <fullName evidence="4">C2H2-type domain-containing protein</fullName>
    </recommendedName>
</protein>
<reference evidence="3" key="1">
    <citation type="submission" date="2014-04" db="EMBL/GenBank/DDBJ databases">
        <title>Evolutionary Origins and Diversification of the Mycorrhizal Mutualists.</title>
        <authorList>
            <consortium name="DOE Joint Genome Institute"/>
            <consortium name="Mycorrhizal Genomics Consortium"/>
            <person name="Kohler A."/>
            <person name="Kuo A."/>
            <person name="Nagy L.G."/>
            <person name="Floudas D."/>
            <person name="Copeland A."/>
            <person name="Barry K.W."/>
            <person name="Cichocki N."/>
            <person name="Veneault-Fourrey C."/>
            <person name="LaButti K."/>
            <person name="Lindquist E.A."/>
            <person name="Lipzen A."/>
            <person name="Lundell T."/>
            <person name="Morin E."/>
            <person name="Murat C."/>
            <person name="Riley R."/>
            <person name="Ohm R."/>
            <person name="Sun H."/>
            <person name="Tunlid A."/>
            <person name="Henrissat B."/>
            <person name="Grigoriev I.V."/>
            <person name="Hibbett D.S."/>
            <person name="Martin F."/>
        </authorList>
    </citation>
    <scope>NUCLEOTIDE SEQUENCE [LARGE SCALE GENOMIC DNA]</scope>
    <source>
        <strain evidence="3">FD-334 SS-4</strain>
    </source>
</reference>
<dbReference type="OMA" id="FCINCEK"/>
<keyword evidence="3" id="KW-1185">Reference proteome</keyword>
<dbReference type="PANTHER" id="PTHR38167">
    <property type="entry name" value="C2H2-TYPE DOMAIN-CONTAINING PROTEIN"/>
    <property type="match status" value="1"/>
</dbReference>
<dbReference type="STRING" id="945553.A0A0D2NAL2"/>
<accession>A0A0D2NAL2</accession>
<evidence type="ECO:0000313" key="3">
    <source>
        <dbReference type="Proteomes" id="UP000054270"/>
    </source>
</evidence>
<dbReference type="PANTHER" id="PTHR38167:SF1">
    <property type="entry name" value="C2H2-TYPE DOMAIN-CONTAINING PROTEIN"/>
    <property type="match status" value="1"/>
</dbReference>
<feature type="compositionally biased region" description="Acidic residues" evidence="1">
    <location>
        <begin position="34"/>
        <end position="58"/>
    </location>
</feature>
<feature type="region of interest" description="Disordered" evidence="1">
    <location>
        <begin position="26"/>
        <end position="58"/>
    </location>
</feature>